<keyword evidence="5" id="KW-0378">Hydrolase</keyword>
<dbReference type="PRINTS" id="PR00722">
    <property type="entry name" value="CHYMOTRYPSIN"/>
</dbReference>
<reference evidence="5" key="1">
    <citation type="journal article" date="2016" name="PLoS ONE">
        <title>A Deep Insight into the Sialome of Male and Female Aedes aegypti Mosquitoes.</title>
        <authorList>
            <person name="Ribeiro J.M."/>
            <person name="Martin-Martin I."/>
            <person name="Arca B."/>
            <person name="Calvo E."/>
        </authorList>
    </citation>
    <scope>NUCLEOTIDE SEQUENCE</scope>
    <source>
        <strain evidence="5">Liverpool</strain>
        <tissue evidence="5">Salivary glands</tissue>
    </source>
</reference>
<keyword evidence="1" id="KW-1015">Disulfide bond</keyword>
<dbReference type="PANTHER" id="PTHR24260">
    <property type="match status" value="1"/>
</dbReference>
<feature type="signal peptide" evidence="3">
    <location>
        <begin position="1"/>
        <end position="21"/>
    </location>
</feature>
<evidence type="ECO:0000256" key="3">
    <source>
        <dbReference type="SAM" id="SignalP"/>
    </source>
</evidence>
<keyword evidence="3" id="KW-0732">Signal</keyword>
<dbReference type="EMBL" id="GDUN01001011">
    <property type="protein sequence ID" value="JAN94908.1"/>
    <property type="molecule type" value="mRNA"/>
</dbReference>
<evidence type="ECO:0000313" key="5">
    <source>
        <dbReference type="EMBL" id="JAN94908.1"/>
    </source>
</evidence>
<accession>A0A0P6K0P9</accession>
<dbReference type="FunFam" id="2.40.10.10:FF:000068">
    <property type="entry name" value="transmembrane protease serine 2"/>
    <property type="match status" value="1"/>
</dbReference>
<dbReference type="VEuPathDB" id="VectorBase:AAEL008501"/>
<feature type="domain" description="Peptidase S1" evidence="4">
    <location>
        <begin position="33"/>
        <end position="287"/>
    </location>
</feature>
<dbReference type="GO" id="GO:0004252">
    <property type="term" value="F:serine-type endopeptidase activity"/>
    <property type="evidence" value="ECO:0007669"/>
    <property type="project" value="InterPro"/>
</dbReference>
<dbReference type="PROSITE" id="PS50240">
    <property type="entry name" value="TRYPSIN_DOM"/>
    <property type="match status" value="1"/>
</dbReference>
<feature type="chain" id="PRO_5006129369" evidence="3">
    <location>
        <begin position="22"/>
        <end position="473"/>
    </location>
</feature>
<evidence type="ECO:0000256" key="1">
    <source>
        <dbReference type="ARBA" id="ARBA00023157"/>
    </source>
</evidence>
<dbReference type="AlphaFoldDB" id="A0A0P6K0P9"/>
<dbReference type="InterPro" id="IPR043504">
    <property type="entry name" value="Peptidase_S1_PA_chymotrypsin"/>
</dbReference>
<evidence type="ECO:0000256" key="2">
    <source>
        <dbReference type="ARBA" id="ARBA00024195"/>
    </source>
</evidence>
<name>A0A0P6K0P9_AEDAE</name>
<proteinExistence type="evidence at transcript level"/>
<protein>
    <submittedName>
        <fullName evidence="5">Putative trypsin-like serine protease</fullName>
    </submittedName>
</protein>
<sequence length="473" mass="53791">MVRIISIVALIFLSSATKVSSQAACGQRNTPFWPWHVAIRHFNQDPDVPACGGTILNDLFIITAGHCVYDLSGNEFAPSELIVTIDRPSDKSTIHVKTIVFPYAFDVNTFENDVVLIKLKQPIKFSDEVKPICFTEEIDIIDANSVTIAIITKQSIVDNTVKWRITNYSLCHGTNHYIFNKSYNHSVCMGHVRATDKFQLHRGSALMVQQNHTWHLVGVLLYTIGPNENTATYGGGLVLAPYAKAITKIVNKHLTPRISNKKCEYYNRIAKENAKGYFSPYISMKRKSDEFVMPGCVGTLISETFVLTAAICTQNLERVILWKDILNTTHYNEFHVYFHPNDVYRQGVALVELDRTATYMEYFIHCLWTNDEDPLTFRTQSKHGALFLKFEANVQYRPEEAVIYRMEDCSPFTAFLICKPGDSLTIKKDNEKVSRIVGLITEQVEDCSPKTALNAVSYLDWIEETVWKNDVTK</sequence>
<evidence type="ECO:0000259" key="4">
    <source>
        <dbReference type="PROSITE" id="PS50240"/>
    </source>
</evidence>
<dbReference type="PANTHER" id="PTHR24260:SF136">
    <property type="entry name" value="GH08193P-RELATED"/>
    <property type="match status" value="1"/>
</dbReference>
<dbReference type="SMART" id="SM00020">
    <property type="entry name" value="Tryp_SPc"/>
    <property type="match status" value="1"/>
</dbReference>
<dbReference type="Gene3D" id="2.40.10.10">
    <property type="entry name" value="Trypsin-like serine proteases"/>
    <property type="match status" value="3"/>
</dbReference>
<dbReference type="InterPro" id="IPR001314">
    <property type="entry name" value="Peptidase_S1A"/>
</dbReference>
<dbReference type="InterPro" id="IPR009003">
    <property type="entry name" value="Peptidase_S1_PA"/>
</dbReference>
<keyword evidence="5" id="KW-0645">Protease</keyword>
<dbReference type="InterPro" id="IPR001254">
    <property type="entry name" value="Trypsin_dom"/>
</dbReference>
<dbReference type="InterPro" id="IPR051333">
    <property type="entry name" value="CLIP_Serine_Protease"/>
</dbReference>
<dbReference type="Pfam" id="PF00089">
    <property type="entry name" value="Trypsin"/>
    <property type="match status" value="1"/>
</dbReference>
<dbReference type="PROSITE" id="PS00134">
    <property type="entry name" value="TRYPSIN_HIS"/>
    <property type="match status" value="1"/>
</dbReference>
<dbReference type="InterPro" id="IPR018114">
    <property type="entry name" value="TRYPSIN_HIS"/>
</dbReference>
<organism evidence="5">
    <name type="scientific">Aedes aegypti</name>
    <name type="common">Yellowfever mosquito</name>
    <name type="synonym">Culex aegypti</name>
    <dbReference type="NCBI Taxonomy" id="7159"/>
    <lineage>
        <taxon>Eukaryota</taxon>
        <taxon>Metazoa</taxon>
        <taxon>Ecdysozoa</taxon>
        <taxon>Arthropoda</taxon>
        <taxon>Hexapoda</taxon>
        <taxon>Insecta</taxon>
        <taxon>Pterygota</taxon>
        <taxon>Neoptera</taxon>
        <taxon>Endopterygota</taxon>
        <taxon>Diptera</taxon>
        <taxon>Nematocera</taxon>
        <taxon>Culicoidea</taxon>
        <taxon>Culicidae</taxon>
        <taxon>Culicinae</taxon>
        <taxon>Aedini</taxon>
        <taxon>Aedes</taxon>
        <taxon>Stegomyia</taxon>
    </lineage>
</organism>
<comment type="similarity">
    <text evidence="2">Belongs to the peptidase S1 family. CLIP subfamily.</text>
</comment>
<dbReference type="GO" id="GO:0006508">
    <property type="term" value="P:proteolysis"/>
    <property type="evidence" value="ECO:0007669"/>
    <property type="project" value="UniProtKB-KW"/>
</dbReference>
<dbReference type="SUPFAM" id="SSF50494">
    <property type="entry name" value="Trypsin-like serine proteases"/>
    <property type="match status" value="2"/>
</dbReference>